<dbReference type="FunFam" id="2.10.25.10:FF:000010">
    <property type="entry name" value="Pro-epidermal growth factor"/>
    <property type="match status" value="1"/>
</dbReference>
<dbReference type="OrthoDB" id="5966516at2759"/>
<keyword evidence="4" id="KW-0732">Signal</keyword>
<keyword evidence="9" id="KW-0768">Sushi</keyword>
<evidence type="ECO:0000256" key="7">
    <source>
        <dbReference type="ARBA" id="ARBA00023180"/>
    </source>
</evidence>
<dbReference type="PROSITE" id="PS01186">
    <property type="entry name" value="EGF_2"/>
    <property type="match status" value="4"/>
</dbReference>
<dbReference type="PROSITE" id="PS00010">
    <property type="entry name" value="ASX_HYDROXYL"/>
    <property type="match status" value="3"/>
</dbReference>
<protein>
    <submittedName>
        <fullName evidence="10">Uncharacterized protein</fullName>
    </submittedName>
</protein>
<evidence type="ECO:0000256" key="6">
    <source>
        <dbReference type="ARBA" id="ARBA00023157"/>
    </source>
</evidence>
<dbReference type="Pfam" id="PF07699">
    <property type="entry name" value="Ephrin_rec_like"/>
    <property type="match status" value="2"/>
</dbReference>
<dbReference type="InterPro" id="IPR018097">
    <property type="entry name" value="EGF_Ca-bd_CS"/>
</dbReference>
<dbReference type="PANTHER" id="PTHR24039:SF48">
    <property type="entry name" value="FIBRILLIN-2 ISOFORM X1-RELATED"/>
    <property type="match status" value="1"/>
</dbReference>
<dbReference type="InterPro" id="IPR035976">
    <property type="entry name" value="Sushi/SCR/CCP_sf"/>
</dbReference>
<dbReference type="Gene3D" id="2.10.70.10">
    <property type="entry name" value="Complement Module, domain 1"/>
    <property type="match status" value="2"/>
</dbReference>
<keyword evidence="7" id="KW-0325">Glycoprotein</keyword>
<dbReference type="SMART" id="SM00179">
    <property type="entry name" value="EGF_CA"/>
    <property type="match status" value="5"/>
</dbReference>
<dbReference type="CDD" id="cd00054">
    <property type="entry name" value="EGF_CA"/>
    <property type="match status" value="4"/>
</dbReference>
<dbReference type="InterPro" id="IPR003599">
    <property type="entry name" value="Ig_sub"/>
</dbReference>
<dbReference type="FunFam" id="2.10.50.10:FF:000032">
    <property type="entry name" value="Uncharacterized protein, isoform A"/>
    <property type="match status" value="1"/>
</dbReference>
<dbReference type="FunFam" id="2.10.25.10:FF:000038">
    <property type="entry name" value="Fibrillin 2"/>
    <property type="match status" value="1"/>
</dbReference>
<dbReference type="GO" id="GO:0071944">
    <property type="term" value="C:cell periphery"/>
    <property type="evidence" value="ECO:0007669"/>
    <property type="project" value="UniProtKB-ARBA"/>
</dbReference>
<dbReference type="InterPro" id="IPR049883">
    <property type="entry name" value="NOTCH1_EGF-like"/>
</dbReference>
<evidence type="ECO:0000256" key="8">
    <source>
        <dbReference type="PROSITE-ProRule" id="PRU00076"/>
    </source>
</evidence>
<dbReference type="GO" id="GO:0005576">
    <property type="term" value="C:extracellular region"/>
    <property type="evidence" value="ECO:0007669"/>
    <property type="project" value="UniProtKB-SubCell"/>
</dbReference>
<dbReference type="Pfam" id="PF07645">
    <property type="entry name" value="EGF_CA"/>
    <property type="match status" value="4"/>
</dbReference>
<dbReference type="Pfam" id="PF14670">
    <property type="entry name" value="FXa_inhibition"/>
    <property type="match status" value="1"/>
</dbReference>
<feature type="disulfide bond" evidence="9">
    <location>
        <begin position="248"/>
        <end position="275"/>
    </location>
</feature>
<dbReference type="CDD" id="cd00033">
    <property type="entry name" value="CCP"/>
    <property type="match status" value="2"/>
</dbReference>
<keyword evidence="2" id="KW-0964">Secreted</keyword>
<dbReference type="InterPro" id="IPR000436">
    <property type="entry name" value="Sushi_SCR_CCP_dom"/>
</dbReference>
<dbReference type="PANTHER" id="PTHR24039">
    <property type="entry name" value="FIBRILLIN-RELATED"/>
    <property type="match status" value="1"/>
</dbReference>
<dbReference type="SUPFAM" id="SSF48726">
    <property type="entry name" value="Immunoglobulin"/>
    <property type="match status" value="2"/>
</dbReference>
<dbReference type="FunFam" id="2.10.25.10:FF:000014">
    <property type="entry name" value="Latent-transforming growth factor beta-binding protein 3"/>
    <property type="match status" value="1"/>
</dbReference>
<evidence type="ECO:0000256" key="5">
    <source>
        <dbReference type="ARBA" id="ARBA00022737"/>
    </source>
</evidence>
<dbReference type="SMART" id="SM01411">
    <property type="entry name" value="Ephrin_rec_like"/>
    <property type="match status" value="2"/>
</dbReference>
<evidence type="ECO:0000256" key="2">
    <source>
        <dbReference type="ARBA" id="ARBA00022525"/>
    </source>
</evidence>
<dbReference type="Pfam" id="PF13927">
    <property type="entry name" value="Ig_3"/>
    <property type="match status" value="1"/>
</dbReference>
<dbReference type="SUPFAM" id="SSF57196">
    <property type="entry name" value="EGF/Laminin"/>
    <property type="match status" value="1"/>
</dbReference>
<dbReference type="InterPro" id="IPR001881">
    <property type="entry name" value="EGF-like_Ca-bd_dom"/>
</dbReference>
<keyword evidence="5" id="KW-0677">Repeat</keyword>
<comment type="caution">
    <text evidence="10">The sequence shown here is derived from an EMBL/GenBank/DDBJ whole genome shotgun (WGS) entry which is preliminary data.</text>
</comment>
<comment type="caution">
    <text evidence="8">Lacks conserved residue(s) required for the propagation of feature annotation.</text>
</comment>
<evidence type="ECO:0000256" key="4">
    <source>
        <dbReference type="ARBA" id="ARBA00022729"/>
    </source>
</evidence>
<dbReference type="SMART" id="SM00408">
    <property type="entry name" value="IGc2"/>
    <property type="match status" value="1"/>
</dbReference>
<proteinExistence type="predicted"/>
<evidence type="ECO:0000256" key="1">
    <source>
        <dbReference type="ARBA" id="ARBA00004613"/>
    </source>
</evidence>
<dbReference type="PROSITE" id="PS50835">
    <property type="entry name" value="IG_LIKE"/>
    <property type="match status" value="2"/>
</dbReference>
<dbReference type="PROSITE" id="PS50026">
    <property type="entry name" value="EGF_3"/>
    <property type="match status" value="3"/>
</dbReference>
<comment type="subcellular location">
    <subcellularLocation>
        <location evidence="1">Secreted</location>
    </subcellularLocation>
</comment>
<keyword evidence="3 8" id="KW-0245">EGF-like domain</keyword>
<dbReference type="Pfam" id="PF00084">
    <property type="entry name" value="Sushi"/>
    <property type="match status" value="2"/>
</dbReference>
<dbReference type="InterPro" id="IPR013783">
    <property type="entry name" value="Ig-like_fold"/>
</dbReference>
<reference evidence="10" key="1">
    <citation type="submission" date="2020-04" db="EMBL/GenBank/DDBJ databases">
        <authorList>
            <person name="Alioto T."/>
            <person name="Alioto T."/>
            <person name="Gomez Garrido J."/>
        </authorList>
    </citation>
    <scope>NUCLEOTIDE SEQUENCE</scope>
    <source>
        <strain evidence="10">A484AB</strain>
    </source>
</reference>
<dbReference type="CDD" id="cd00185">
    <property type="entry name" value="TNFRSF"/>
    <property type="match status" value="1"/>
</dbReference>
<dbReference type="InterPro" id="IPR000742">
    <property type="entry name" value="EGF"/>
</dbReference>
<dbReference type="GO" id="GO:0005509">
    <property type="term" value="F:calcium ion binding"/>
    <property type="evidence" value="ECO:0007669"/>
    <property type="project" value="InterPro"/>
</dbReference>
<sequence>MNLLLSLDIDECSNGQNLCRPNTTCLNSPGSYSCPCITGYTVTLSRNTCEDIDECSPSSGIAHGCQMKCNNLPGGYSCSCYNGYYITSNGRECSDHDECEGNAHGCEQRCLNLPGGYKCACSFGYKLNDKDLKTCDDINECSENISGCAQNCENTVGGLKCSCKQGYRLGKDLKSCFDIDECSKPVDYCHHECLNTPGSYRCTCRQGFDLHLDGKSCIGRPCFPIYKPVNGMKNCSGYRTEDSCNFDCLPGYGLSGSMERTCGPDKQWTGNMTECKIIHCSSPNKPPNGFVFSPCSTHYGSQCSIGCNYGYYANSKMLTCDANGLWKPSNVSCKEIKVCQPNPCLRGGICTVVSEDQYTCDCTDTGYKGTNCDIGFFKLSDYPSMSPNTLSPPITVVSSPPIDYVILNLMSPVLKFSPSRLIFDRNSPLNQSFRIAAQETGYYIIRYSLSGPDVQEFNPPEEDILFVNFKEESLEGILALYFPFGCHKKMIGTCPGSNVSIVASSTSPFVSFGPLTVTQGVVAIEIGNSKKIPLSLLGVNLQTPSISSFQDSCNDNDVVSYSTESLLKSRTLVKSFTNLIADSLPTWIKVTLSDKNLVKKISSSEVKTHFLTGMELREAGIGDGQPLVDDMYYSLLTTRNVNVSIQNDVDIFKSNALSLAVELCGKSPLNIFLRPSSQEHNAAMYNISILKEFAEYGWHFKFYSLQFSKRHTIQRLKKGTFWDGQHFFDVEASSDGTFASVSSLKKNFGNTDFADIKMQFDGTLIGHVKDINQIIDSPLHQQWSVDLYGRIGLTVVFKMEGESVELFVNGPESVGYANFGGYIQKQFLWRRRGFYFNANMDKDPFANTSLRNFVDMHSDKNISCFLNITLYKEKHRFHNNEITDSLSCAFRGTLKVGILKFPPTMVNLLMGKQHIANITANNKARSSGNAIELYGTFIHLKNGTFGIFKRFPENCMNVRFSFGQNTPKYEGSFCAICKMFGMEKLVNVRISYEGLKFHVSGKLHNMYDASMDCSSRLLTWENQVFDVEGKFETNGGGTDFVTVLKKELDKYVIDFILQATNRIEAADQTVKRAYERLEKIVMLKKLAFEKLQQLNSQYTSIARKFETARSKLKSLEIEAQKYSKDVKRLKSDLDSLCQIKQCPKVCHQGIFCSACYEDIIANSMGICPATCFRTEQQLIPPYSEVAYCERENCKRVHNTNGFFKSVLGEKLASIVKTGLSFGITLAARAFRAPPPVAGAIASGITTLLDTGRVDEIFCSVLSGFLGGAIGGKGLSSVYNSFSKVSRELALKKTGLALVKKIIGGTVKKAMSCQRDQKDGYWKCNVKQIPCQKERYEYEYIHIPYKCKQSCVIETIKKTIEKSCCLNVSCALLVVNVTCVAENVLCKKARVDALAKISKTKSQAENILKNLEYARSNFSYWNLNQQKMYIVLMRQHRWFNTTQKTVSNLEKAYNSTIKSKKEVDKIFSTPLRIKSLLNKQLTSVDGIKLKEILFETKVDLRNDNSLLPLHIAFEANSTLRHLSTVLDFEQFNTSLKSISEEILLDIIGHFYSNSRKKRSVDAPSPTPNPLFSSLKKYHNYCAKFTNNHGVLHSVALSLYNLTSEVMSHHKVLSPSDPLVFNITNLIANSKLALNQTMALHFSLEESRYSRMEYYKYDLEMSKAFELREEQLRPNYEVLNSTNDFLVYNWFASMEDIFNSSQLNDECSGMNDCMTHILVSLVEMLSSIEAEKADHMRRQTKNLEAQLNHLSNTFDITIANALKISSGILTILKEMNELKVFCAQSPNITKHPNPVTEMSIGNVLVLECKATGTALTYSWSFNGQVLQDQNSNLLTINGTTISNSGNYTCFASNHIAKERSTHAVVIIHPPPIIIHHPVEYLTIVLSENNFLHCEVQDTGVNISYQWWFKSEKLSSTFTQIYNETFSYIDFSPMTTEQEGWYFCQISNSYGVTFSRISFVKAISFTLPVPMAVLSFTLNRETRQVNSSVNSSNSTGYDVISSHILRHIWFEKNSSGGVRVKNLHPINCQLAKSKREAGSNVGIYCSWEFQYIGRNMTSNRSVYNDFIVNSGMVINATQEISETIGRLVKATKNGSFSFSIAGDHFFAERNDIAVHKFSLMCPRNQVLVQTDFKCVDCAPGYHAAVFGTDQITTCIPCPLGFYQSETGKTICKECPKGFTTWHTGSRGHAHCKVICKPGHYGKVILETGYCIPCPLNEYQPHEGQSGCFVCPSNHVTQFEGATNSKQCILAVEATESPHRTVKTTDVANDEIDSKGNDNSYMNLIFWMLLGVLFVLFIGIVVAIIIIRKRRTSKYRLYVKRKNREPCVLKAERKGGGEKDVVMK</sequence>
<dbReference type="FunFam" id="2.10.25.10:FF:000240">
    <property type="entry name" value="Vitamin K-dependent protein S"/>
    <property type="match status" value="1"/>
</dbReference>
<evidence type="ECO:0000256" key="9">
    <source>
        <dbReference type="PROSITE-ProRule" id="PRU00302"/>
    </source>
</evidence>
<dbReference type="SMART" id="SM00181">
    <property type="entry name" value="EGF"/>
    <property type="match status" value="7"/>
</dbReference>
<gene>
    <name evidence="10" type="ORF">PACLA_8A080753</name>
</gene>
<evidence type="ECO:0000313" key="10">
    <source>
        <dbReference type="EMBL" id="CAB3977556.1"/>
    </source>
</evidence>
<dbReference type="SMART" id="SM00032">
    <property type="entry name" value="CCP"/>
    <property type="match status" value="2"/>
</dbReference>
<dbReference type="Proteomes" id="UP001152795">
    <property type="component" value="Unassembled WGS sequence"/>
</dbReference>
<dbReference type="InterPro" id="IPR009030">
    <property type="entry name" value="Growth_fac_rcpt_cys_sf"/>
</dbReference>
<dbReference type="InterPro" id="IPR011641">
    <property type="entry name" value="Tyr-kin_ephrin_A/B_rcpt-like"/>
</dbReference>
<accession>A0A6S7FNW9</accession>
<dbReference type="SUPFAM" id="SSF57535">
    <property type="entry name" value="Complement control module/SCR domain"/>
    <property type="match status" value="2"/>
</dbReference>
<dbReference type="PROSITE" id="PS01187">
    <property type="entry name" value="EGF_CA"/>
    <property type="match status" value="2"/>
</dbReference>
<dbReference type="Gene3D" id="2.60.40.10">
    <property type="entry name" value="Immunoglobulins"/>
    <property type="match status" value="2"/>
</dbReference>
<dbReference type="InterPro" id="IPR000152">
    <property type="entry name" value="EGF-type_Asp/Asn_hydroxyl_site"/>
</dbReference>
<evidence type="ECO:0000256" key="3">
    <source>
        <dbReference type="ARBA" id="ARBA00022536"/>
    </source>
</evidence>
<name>A0A6S7FNW9_PARCT</name>
<keyword evidence="6 9" id="KW-1015">Disulfide bond</keyword>
<dbReference type="EMBL" id="CACRXK020000054">
    <property type="protein sequence ID" value="CAB3977556.1"/>
    <property type="molecule type" value="Genomic_DNA"/>
</dbReference>
<dbReference type="InterPro" id="IPR003598">
    <property type="entry name" value="Ig_sub2"/>
</dbReference>
<dbReference type="InterPro" id="IPR036179">
    <property type="entry name" value="Ig-like_dom_sf"/>
</dbReference>
<dbReference type="Gene3D" id="2.10.50.10">
    <property type="entry name" value="Tumor Necrosis Factor Receptor, subunit A, domain 2"/>
    <property type="match status" value="2"/>
</dbReference>
<dbReference type="InterPro" id="IPR007110">
    <property type="entry name" value="Ig-like_dom"/>
</dbReference>
<dbReference type="PROSITE" id="PS50923">
    <property type="entry name" value="SUSHI"/>
    <property type="match status" value="2"/>
</dbReference>
<dbReference type="SUPFAM" id="SSF57184">
    <property type="entry name" value="Growth factor receptor domain"/>
    <property type="match status" value="3"/>
</dbReference>
<evidence type="ECO:0000313" key="11">
    <source>
        <dbReference type="Proteomes" id="UP001152795"/>
    </source>
</evidence>
<dbReference type="Gene3D" id="2.10.25.10">
    <property type="entry name" value="Laminin"/>
    <property type="match status" value="6"/>
</dbReference>
<dbReference type="SMART" id="SM00409">
    <property type="entry name" value="IG"/>
    <property type="match status" value="2"/>
</dbReference>
<keyword evidence="11" id="KW-1185">Reference proteome</keyword>
<organism evidence="10 11">
    <name type="scientific">Paramuricea clavata</name>
    <name type="common">Red gorgonian</name>
    <name type="synonym">Violescent sea-whip</name>
    <dbReference type="NCBI Taxonomy" id="317549"/>
    <lineage>
        <taxon>Eukaryota</taxon>
        <taxon>Metazoa</taxon>
        <taxon>Cnidaria</taxon>
        <taxon>Anthozoa</taxon>
        <taxon>Octocorallia</taxon>
        <taxon>Malacalcyonacea</taxon>
        <taxon>Plexauridae</taxon>
        <taxon>Paramuricea</taxon>
    </lineage>
</organism>